<protein>
    <recommendedName>
        <fullName evidence="11">Carbohydrate-binding module family 18 protein</fullName>
    </recommendedName>
</protein>
<feature type="disulfide bond" evidence="4">
    <location>
        <begin position="126"/>
        <end position="140"/>
    </location>
</feature>
<evidence type="ECO:0000259" key="8">
    <source>
        <dbReference type="PROSITE" id="PS51782"/>
    </source>
</evidence>
<reference evidence="9" key="1">
    <citation type="submission" date="2023-06" db="EMBL/GenBank/DDBJ databases">
        <title>Genome-scale phylogeny and comparative genomics of the fungal order Sordariales.</title>
        <authorList>
            <consortium name="Lawrence Berkeley National Laboratory"/>
            <person name="Hensen N."/>
            <person name="Bonometti L."/>
            <person name="Westerberg I."/>
            <person name="Brannstrom I.O."/>
            <person name="Guillou S."/>
            <person name="Cros-Aarteil S."/>
            <person name="Calhoun S."/>
            <person name="Haridas S."/>
            <person name="Kuo A."/>
            <person name="Mondo S."/>
            <person name="Pangilinan J."/>
            <person name="Riley R."/>
            <person name="Labutti K."/>
            <person name="Andreopoulos B."/>
            <person name="Lipzen A."/>
            <person name="Chen C."/>
            <person name="Yanf M."/>
            <person name="Daum C."/>
            <person name="Ng V."/>
            <person name="Clum A."/>
            <person name="Steindorff A."/>
            <person name="Ohm R."/>
            <person name="Martin F."/>
            <person name="Silar P."/>
            <person name="Natvig D."/>
            <person name="Lalanne C."/>
            <person name="Gautier V."/>
            <person name="Ament-Velasquez S.L."/>
            <person name="Kruys A."/>
            <person name="Hutchinson M.I."/>
            <person name="Powell A.J."/>
            <person name="Barry K."/>
            <person name="Miller A.N."/>
            <person name="Grigoriev I.V."/>
            <person name="Debuchy R."/>
            <person name="Gladieux P."/>
            <person name="Thoren M.H."/>
            <person name="Johannesson H."/>
        </authorList>
    </citation>
    <scope>NUCLEOTIDE SEQUENCE</scope>
    <source>
        <strain evidence="9">PSN4</strain>
    </source>
</reference>
<dbReference type="CDD" id="cd00118">
    <property type="entry name" value="LysM"/>
    <property type="match status" value="2"/>
</dbReference>
<sequence>MRRSFVALLLPALGLLGGITSAADICTVFVAARAGDTCASLADAASITVSQFLRANPAVTSCTILSSGTRYCVDPNYNAVPASPAAPVASSPPPSSPSSGSGGLQVTTDGQCGNGYTCLGSAFGDCCSAHGWCGSTTDHCGATCQSSFGKCNGGGGGSNPSQPVSAVVPTGGGNAAATTTVYVTTTRLVSVTAGVATATQIVRQTVPVTVTVGGGGGNNGVATTTSTVLVTSTHSSLVFISSTVTTIKTVTITDAKQCRTAQATPLPRARAAVRDVGLEEREEVLQPGAVNDCRTFYKVTGEDSCEKIVERHNGAFELSQLYSWNRHLSDDCQGLWLDHWVCVGV</sequence>
<dbReference type="InterPro" id="IPR052210">
    <property type="entry name" value="LysM1-like"/>
</dbReference>
<keyword evidence="6" id="KW-0732">Signal</keyword>
<name>A0AAJ0BIG8_9PEZI</name>
<comment type="similarity">
    <text evidence="3">Belongs to the secreted LysM effector family.</text>
</comment>
<dbReference type="Pfam" id="PF01476">
    <property type="entry name" value="LysM"/>
    <property type="match status" value="1"/>
</dbReference>
<feature type="signal peptide" evidence="6">
    <location>
        <begin position="1"/>
        <end position="22"/>
    </location>
</feature>
<feature type="domain" description="LysM" evidence="8">
    <location>
        <begin position="28"/>
        <end position="73"/>
    </location>
</feature>
<dbReference type="GO" id="GO:0008061">
    <property type="term" value="F:chitin binding"/>
    <property type="evidence" value="ECO:0007669"/>
    <property type="project" value="UniProtKB-UniRule"/>
</dbReference>
<evidence type="ECO:0000313" key="10">
    <source>
        <dbReference type="Proteomes" id="UP001239445"/>
    </source>
</evidence>
<dbReference type="SUPFAM" id="SSF54106">
    <property type="entry name" value="LysM domain"/>
    <property type="match status" value="1"/>
</dbReference>
<dbReference type="AlphaFoldDB" id="A0AAJ0BIG8"/>
<dbReference type="InterPro" id="IPR036779">
    <property type="entry name" value="LysM_dom_sf"/>
</dbReference>
<feature type="chain" id="PRO_5042603841" description="Carbohydrate-binding module family 18 protein" evidence="6">
    <location>
        <begin position="23"/>
        <end position="345"/>
    </location>
</feature>
<accession>A0AAJ0BIG8</accession>
<dbReference type="SUPFAM" id="SSF57016">
    <property type="entry name" value="Plant lectins/antimicrobial peptides"/>
    <property type="match status" value="1"/>
</dbReference>
<evidence type="ECO:0000256" key="5">
    <source>
        <dbReference type="SAM" id="MobiDB-lite"/>
    </source>
</evidence>
<evidence type="ECO:0000256" key="3">
    <source>
        <dbReference type="ARBA" id="ARBA00044955"/>
    </source>
</evidence>
<dbReference type="PANTHER" id="PTHR34997">
    <property type="entry name" value="AM15"/>
    <property type="match status" value="1"/>
</dbReference>
<proteinExistence type="inferred from homology"/>
<dbReference type="PANTHER" id="PTHR34997:SF18">
    <property type="entry name" value="LYSM DOMAIN-CONTAINING PROTEIN"/>
    <property type="match status" value="1"/>
</dbReference>
<dbReference type="EMBL" id="MU839828">
    <property type="protein sequence ID" value="KAK1758885.1"/>
    <property type="molecule type" value="Genomic_DNA"/>
</dbReference>
<dbReference type="CDD" id="cd11618">
    <property type="entry name" value="ChtBD1_1"/>
    <property type="match status" value="1"/>
</dbReference>
<dbReference type="InterPro" id="IPR036861">
    <property type="entry name" value="Endochitinase-like_sf"/>
</dbReference>
<dbReference type="InterPro" id="IPR001002">
    <property type="entry name" value="Chitin-bd_1"/>
</dbReference>
<gene>
    <name evidence="9" type="ORF">QBC47DRAFT_457273</name>
</gene>
<feature type="disulfide bond" evidence="4">
    <location>
        <begin position="112"/>
        <end position="127"/>
    </location>
</feature>
<dbReference type="Gene3D" id="3.30.60.10">
    <property type="entry name" value="Endochitinase-like"/>
    <property type="match status" value="1"/>
</dbReference>
<evidence type="ECO:0008006" key="11">
    <source>
        <dbReference type="Google" id="ProtNLM"/>
    </source>
</evidence>
<evidence type="ECO:0000259" key="7">
    <source>
        <dbReference type="PROSITE" id="PS50941"/>
    </source>
</evidence>
<keyword evidence="1 4" id="KW-0147">Chitin-binding</keyword>
<keyword evidence="2" id="KW-0843">Virulence</keyword>
<feature type="domain" description="Chitin-binding type-1" evidence="7">
    <location>
        <begin position="109"/>
        <end position="153"/>
    </location>
</feature>
<dbReference type="InterPro" id="IPR018392">
    <property type="entry name" value="LysM"/>
</dbReference>
<comment type="caution">
    <text evidence="4">Lacks conserved residue(s) required for the propagation of feature annotation.</text>
</comment>
<evidence type="ECO:0000256" key="6">
    <source>
        <dbReference type="SAM" id="SignalP"/>
    </source>
</evidence>
<evidence type="ECO:0000256" key="4">
    <source>
        <dbReference type="PROSITE-ProRule" id="PRU00261"/>
    </source>
</evidence>
<evidence type="ECO:0000256" key="1">
    <source>
        <dbReference type="ARBA" id="ARBA00022669"/>
    </source>
</evidence>
<organism evidence="9 10">
    <name type="scientific">Echria macrotheca</name>
    <dbReference type="NCBI Taxonomy" id="438768"/>
    <lineage>
        <taxon>Eukaryota</taxon>
        <taxon>Fungi</taxon>
        <taxon>Dikarya</taxon>
        <taxon>Ascomycota</taxon>
        <taxon>Pezizomycotina</taxon>
        <taxon>Sordariomycetes</taxon>
        <taxon>Sordariomycetidae</taxon>
        <taxon>Sordariales</taxon>
        <taxon>Schizotheciaceae</taxon>
        <taxon>Echria</taxon>
    </lineage>
</organism>
<feature type="domain" description="LysM" evidence="8">
    <location>
        <begin position="295"/>
        <end position="343"/>
    </location>
</feature>
<feature type="region of interest" description="Disordered" evidence="5">
    <location>
        <begin position="83"/>
        <end position="104"/>
    </location>
</feature>
<evidence type="ECO:0000313" key="9">
    <source>
        <dbReference type="EMBL" id="KAK1758885.1"/>
    </source>
</evidence>
<comment type="caution">
    <text evidence="9">The sequence shown here is derived from an EMBL/GenBank/DDBJ whole genome shotgun (WGS) entry which is preliminary data.</text>
</comment>
<evidence type="ECO:0000256" key="2">
    <source>
        <dbReference type="ARBA" id="ARBA00023026"/>
    </source>
</evidence>
<keyword evidence="4" id="KW-1015">Disulfide bond</keyword>
<dbReference type="PROSITE" id="PS50941">
    <property type="entry name" value="CHIT_BIND_I_2"/>
    <property type="match status" value="1"/>
</dbReference>
<dbReference type="PROSITE" id="PS51782">
    <property type="entry name" value="LYSM"/>
    <property type="match status" value="2"/>
</dbReference>
<dbReference type="SMART" id="SM00270">
    <property type="entry name" value="ChtBD1"/>
    <property type="match status" value="1"/>
</dbReference>
<dbReference type="Proteomes" id="UP001239445">
    <property type="component" value="Unassembled WGS sequence"/>
</dbReference>
<keyword evidence="10" id="KW-1185">Reference proteome</keyword>
<dbReference type="Gene3D" id="3.10.350.10">
    <property type="entry name" value="LysM domain"/>
    <property type="match status" value="2"/>
</dbReference>